<keyword evidence="2 5" id="KW-0489">Methyltransferase</keyword>
<dbReference type="Gene3D" id="3.40.1350.10">
    <property type="match status" value="1"/>
</dbReference>
<comment type="similarity">
    <text evidence="1">Belongs to the N(4)/N(6)-methyltransferase family.</text>
</comment>
<dbReference type="GO" id="GO:0005737">
    <property type="term" value="C:cytoplasm"/>
    <property type="evidence" value="ECO:0007669"/>
    <property type="project" value="TreeGrafter"/>
</dbReference>
<dbReference type="PRINTS" id="PR00508">
    <property type="entry name" value="S21N4MTFRASE"/>
</dbReference>
<keyword evidence="3 5" id="KW-0808">Transferase</keyword>
<dbReference type="InterPro" id="IPR002941">
    <property type="entry name" value="DNA_methylase_N4/N6"/>
</dbReference>
<evidence type="ECO:0000256" key="1">
    <source>
        <dbReference type="ARBA" id="ARBA00006594"/>
    </source>
</evidence>
<sequence>MSDLDVSEPNRLYYGDNLPVLREHIATESVDLIYLDPPFNSNRSYSVIFGRETDDANAQIQAFDDTWHWTPETERLYTDIQVSAPNAVADAISAFRMLLGENDAMAYLVMMAPRLVELHRVLKSTGTIYLHCDPTMSHYLKILMDAIFDARQFKNEIIWKYSGWNKKLKDKYEARHDVILCYQKDKGAYFEPQTAPWESEEEYLKVRKQKLRIDDDGRKYVLSDRGRGTRIKRYLDDAMAYGRPIDDVWIIDKLNNSALESLGYPTQKPLKLLERIIRSSSKPGDVVLDPFCGCGTTVDAAQNLGRRWIGIDITYVSIDLIVKRLMATHGKSVLDNVDVDGIPYDMESAKRLFEKSPFDFERWAVSKVHAQPNQKQVGDRGIDGVRKFVIDSKTIGKVLVSVKGGKHVGPSVVRDLAGTVSSNHDAHLGVLITMNDEVSRETQRAIDVGGYWTHPSNGENYPVLQQVSVRELLDGKRLDLPTALTPYISAQRRIHMPEQEALFD</sequence>
<proteinExistence type="inferred from homology"/>
<dbReference type="EC" id="2.1.1.72" evidence="5"/>
<accession>A0A2H1K6H5</accession>
<dbReference type="GeneID" id="99773638"/>
<reference evidence="6" key="1">
    <citation type="submission" date="2017-03" db="EMBL/GenBank/DDBJ databases">
        <authorList>
            <person name="Monnet C."/>
        </authorList>
    </citation>
    <scope>NUCLEOTIDE SEQUENCE [LARGE SCALE GENOMIC DNA]</scope>
    <source>
        <strain evidence="6">CIP 102111</strain>
    </source>
</reference>
<protein>
    <submittedName>
        <fullName evidence="5">Site-specific DNA-methyltransferase (Adenine-specific)</fullName>
        <ecNumber evidence="5">2.1.1.72</ecNumber>
    </submittedName>
</protein>
<dbReference type="Gene3D" id="3.40.50.150">
    <property type="entry name" value="Vaccinia Virus protein VP39"/>
    <property type="match status" value="1"/>
</dbReference>
<dbReference type="InterPro" id="IPR002052">
    <property type="entry name" value="DNA_methylase_N6_adenine_CS"/>
</dbReference>
<dbReference type="RefSeq" id="WP_101624730.1">
    <property type="nucleotide sequence ID" value="NZ_FXZC01000006.1"/>
</dbReference>
<evidence type="ECO:0000256" key="3">
    <source>
        <dbReference type="ARBA" id="ARBA00022679"/>
    </source>
</evidence>
<feature type="domain" description="DNA methylase N-4/N-6" evidence="4">
    <location>
        <begin position="30"/>
        <end position="319"/>
    </location>
</feature>
<dbReference type="PROSITE" id="PS00092">
    <property type="entry name" value="N6_MTASE"/>
    <property type="match status" value="1"/>
</dbReference>
<evidence type="ECO:0000259" key="4">
    <source>
        <dbReference type="Pfam" id="PF01555"/>
    </source>
</evidence>
<evidence type="ECO:0000256" key="2">
    <source>
        <dbReference type="ARBA" id="ARBA00022603"/>
    </source>
</evidence>
<dbReference type="Pfam" id="PF01555">
    <property type="entry name" value="N6_N4_Mtase"/>
    <property type="match status" value="1"/>
</dbReference>
<name>A0A2H1K6H5_9MICO</name>
<dbReference type="InterPro" id="IPR001091">
    <property type="entry name" value="RM_Methyltransferase"/>
</dbReference>
<dbReference type="GO" id="GO:0009007">
    <property type="term" value="F:site-specific DNA-methyltransferase (adenine-specific) activity"/>
    <property type="evidence" value="ECO:0007669"/>
    <property type="project" value="UniProtKB-EC"/>
</dbReference>
<gene>
    <name evidence="5" type="ORF">BC102111_02914</name>
</gene>
<evidence type="ECO:0000313" key="6">
    <source>
        <dbReference type="Proteomes" id="UP000234333"/>
    </source>
</evidence>
<dbReference type="PANTHER" id="PTHR13370:SF3">
    <property type="entry name" value="TRNA (GUANINE(10)-N2)-METHYLTRANSFERASE HOMOLOG"/>
    <property type="match status" value="1"/>
</dbReference>
<dbReference type="SUPFAM" id="SSF53335">
    <property type="entry name" value="S-adenosyl-L-methionine-dependent methyltransferases"/>
    <property type="match status" value="1"/>
</dbReference>
<dbReference type="InterPro" id="IPR029063">
    <property type="entry name" value="SAM-dependent_MTases_sf"/>
</dbReference>
<dbReference type="GO" id="GO:0008170">
    <property type="term" value="F:N-methyltransferase activity"/>
    <property type="evidence" value="ECO:0007669"/>
    <property type="project" value="InterPro"/>
</dbReference>
<organism evidence="5 6">
    <name type="scientific">Brevibacterium casei CIP 102111</name>
    <dbReference type="NCBI Taxonomy" id="1255625"/>
    <lineage>
        <taxon>Bacteria</taxon>
        <taxon>Bacillati</taxon>
        <taxon>Actinomycetota</taxon>
        <taxon>Actinomycetes</taxon>
        <taxon>Micrococcales</taxon>
        <taxon>Brevibacteriaceae</taxon>
        <taxon>Brevibacterium</taxon>
    </lineage>
</organism>
<evidence type="ECO:0000313" key="5">
    <source>
        <dbReference type="EMBL" id="SMX94852.1"/>
    </source>
</evidence>
<dbReference type="EMBL" id="FXZC01000006">
    <property type="protein sequence ID" value="SMX94852.1"/>
    <property type="molecule type" value="Genomic_DNA"/>
</dbReference>
<dbReference type="AlphaFoldDB" id="A0A2H1K6H5"/>
<dbReference type="Proteomes" id="UP000234333">
    <property type="component" value="Unassembled WGS sequence"/>
</dbReference>
<dbReference type="PANTHER" id="PTHR13370">
    <property type="entry name" value="RNA METHYLASE-RELATED"/>
    <property type="match status" value="1"/>
</dbReference>
<dbReference type="GO" id="GO:0003677">
    <property type="term" value="F:DNA binding"/>
    <property type="evidence" value="ECO:0007669"/>
    <property type="project" value="InterPro"/>
</dbReference>
<dbReference type="InterPro" id="IPR011856">
    <property type="entry name" value="tRNA_endonuc-like_dom_sf"/>
</dbReference>
<dbReference type="GO" id="GO:0032259">
    <property type="term" value="P:methylation"/>
    <property type="evidence" value="ECO:0007669"/>
    <property type="project" value="UniProtKB-KW"/>
</dbReference>